<sequence length="323" mass="36847">MDSKLSPRVIRLYSGVSNKKRRSKKPWWNGSLSEMWNDMCLAEKVWLKSKGHGRSVLHSTFMYKRKKFDKYVQKCKREFWFKKQCEIDQLISDNLSEFWREIGVGRNRKCIPIEVTKADGTISHDVNDVLEKWKADFDNLLNPSNNTNKSDESIFEINIATASNNGFDNARKMNGDIALCEVEDALRRAKSGKAPGCDDIPVVVLKNGVVANILLKLFNACFSVGLVPDMWRRGIISPIPKSSTMDPRDPMGYRGITLAPATYKLYCSVLNERLSKFSNDSNILADNQNGFRRKRSTIDHVSALTSIIETRKKKTTVNLFCLH</sequence>
<evidence type="ECO:0008006" key="3">
    <source>
        <dbReference type="Google" id="ProtNLM"/>
    </source>
</evidence>
<gene>
    <name evidence="1" type="ORF">SNE40_005279</name>
</gene>
<dbReference type="EMBL" id="JAZGQO010000004">
    <property type="protein sequence ID" value="KAK6187200.1"/>
    <property type="molecule type" value="Genomic_DNA"/>
</dbReference>
<comment type="caution">
    <text evidence="1">The sequence shown here is derived from an EMBL/GenBank/DDBJ whole genome shotgun (WGS) entry which is preliminary data.</text>
</comment>
<dbReference type="AlphaFoldDB" id="A0AAN8QB60"/>
<organism evidence="1 2">
    <name type="scientific">Patella caerulea</name>
    <name type="common">Rayed Mediterranean limpet</name>
    <dbReference type="NCBI Taxonomy" id="87958"/>
    <lineage>
        <taxon>Eukaryota</taxon>
        <taxon>Metazoa</taxon>
        <taxon>Spiralia</taxon>
        <taxon>Lophotrochozoa</taxon>
        <taxon>Mollusca</taxon>
        <taxon>Gastropoda</taxon>
        <taxon>Patellogastropoda</taxon>
        <taxon>Patelloidea</taxon>
        <taxon>Patellidae</taxon>
        <taxon>Patella</taxon>
    </lineage>
</organism>
<evidence type="ECO:0000313" key="2">
    <source>
        <dbReference type="Proteomes" id="UP001347796"/>
    </source>
</evidence>
<dbReference type="PANTHER" id="PTHR19446">
    <property type="entry name" value="REVERSE TRANSCRIPTASES"/>
    <property type="match status" value="1"/>
</dbReference>
<name>A0AAN8QB60_PATCE</name>
<dbReference type="Proteomes" id="UP001347796">
    <property type="component" value="Unassembled WGS sequence"/>
</dbReference>
<protein>
    <recommendedName>
        <fullName evidence="3">Reverse transcriptase domain-containing protein</fullName>
    </recommendedName>
</protein>
<accession>A0AAN8QB60</accession>
<proteinExistence type="predicted"/>
<keyword evidence="2" id="KW-1185">Reference proteome</keyword>
<reference evidence="1 2" key="1">
    <citation type="submission" date="2024-01" db="EMBL/GenBank/DDBJ databases">
        <title>The genome of the rayed Mediterranean limpet Patella caerulea (Linnaeus, 1758).</title>
        <authorList>
            <person name="Anh-Thu Weber A."/>
            <person name="Halstead-Nussloch G."/>
        </authorList>
    </citation>
    <scope>NUCLEOTIDE SEQUENCE [LARGE SCALE GENOMIC DNA]</scope>
    <source>
        <strain evidence="1">AATW-2023a</strain>
        <tissue evidence="1">Whole specimen</tissue>
    </source>
</reference>
<evidence type="ECO:0000313" key="1">
    <source>
        <dbReference type="EMBL" id="KAK6187200.1"/>
    </source>
</evidence>